<dbReference type="OrthoDB" id="9774179at2"/>
<keyword evidence="4" id="KW-1185">Reference proteome</keyword>
<dbReference type="InterPro" id="IPR002539">
    <property type="entry name" value="MaoC-like_dom"/>
</dbReference>
<feature type="domain" description="MaoC-like" evidence="2">
    <location>
        <begin position="182"/>
        <end position="257"/>
    </location>
</feature>
<sequence length="295" mass="32613">MSNSLKKFAGQARFFATALRPTASRKPAWSGAPVAGSRVADFTQDKEHLAAYQDLCGFSRSQYVPATWLHVQTFPLQTEIMSSRDWPFPVLGTVHVANQMRYFRPVHIDEKLNICVQVGQLYPHAKGTIATLAATIETGRELVWAGRSDYLIPGYEIPGQHEKVTREELPEAEPTTRLEVGADLGRKYAEVSGDYNPIHLSAASAKLFGFKSAIAHGMWTHAWALAQHGEHGEELPEAFETRVQFTKPVMLPSAVNFAQDTADDMARYGVLRDDGTPHLAGHIRPLAPEELGRPA</sequence>
<dbReference type="SUPFAM" id="SSF54637">
    <property type="entry name" value="Thioesterase/thiol ester dehydrase-isomerase"/>
    <property type="match status" value="2"/>
</dbReference>
<organism evidence="3 4">
    <name type="scientific">Corynebacterium pilosum</name>
    <dbReference type="NCBI Taxonomy" id="35756"/>
    <lineage>
        <taxon>Bacteria</taxon>
        <taxon>Bacillati</taxon>
        <taxon>Actinomycetota</taxon>
        <taxon>Actinomycetes</taxon>
        <taxon>Mycobacteriales</taxon>
        <taxon>Corynebacteriaceae</taxon>
        <taxon>Corynebacterium</taxon>
    </lineage>
</organism>
<accession>A0A376CLY9</accession>
<evidence type="ECO:0000313" key="4">
    <source>
        <dbReference type="Proteomes" id="UP000254467"/>
    </source>
</evidence>
<gene>
    <name evidence="3" type="primary">Fas-IB</name>
    <name evidence="3" type="ORF">NCTC11862_01067</name>
</gene>
<evidence type="ECO:0000313" key="3">
    <source>
        <dbReference type="EMBL" id="STC69282.1"/>
    </source>
</evidence>
<dbReference type="InterPro" id="IPR029069">
    <property type="entry name" value="HotDog_dom_sf"/>
</dbReference>
<protein>
    <submittedName>
        <fullName evidence="3">Fatty-acid synthase</fullName>
    </submittedName>
</protein>
<dbReference type="STRING" id="35756.GCA_001044155_01226"/>
<dbReference type="EMBL" id="UFXQ01000001">
    <property type="protein sequence ID" value="STC69282.1"/>
    <property type="molecule type" value="Genomic_DNA"/>
</dbReference>
<dbReference type="AlphaFoldDB" id="A0A376CLY9"/>
<proteinExistence type="inferred from homology"/>
<dbReference type="Pfam" id="PF01575">
    <property type="entry name" value="MaoC_dehydratas"/>
    <property type="match status" value="1"/>
</dbReference>
<comment type="similarity">
    <text evidence="1">Belongs to the enoyl-CoA hydratase/isomerase family.</text>
</comment>
<evidence type="ECO:0000259" key="2">
    <source>
        <dbReference type="Pfam" id="PF01575"/>
    </source>
</evidence>
<dbReference type="Proteomes" id="UP000254467">
    <property type="component" value="Unassembled WGS sequence"/>
</dbReference>
<dbReference type="RefSeq" id="WP_018582411.1">
    <property type="nucleotide sequence ID" value="NZ_LDYD01000006.1"/>
</dbReference>
<evidence type="ECO:0000256" key="1">
    <source>
        <dbReference type="ARBA" id="ARBA00005254"/>
    </source>
</evidence>
<dbReference type="Gene3D" id="3.10.129.10">
    <property type="entry name" value="Hotdog Thioesterase"/>
    <property type="match status" value="1"/>
</dbReference>
<name>A0A376CLY9_9CORY</name>
<reference evidence="3 4" key="1">
    <citation type="submission" date="2018-06" db="EMBL/GenBank/DDBJ databases">
        <authorList>
            <consortium name="Pathogen Informatics"/>
            <person name="Doyle S."/>
        </authorList>
    </citation>
    <scope>NUCLEOTIDE SEQUENCE [LARGE SCALE GENOMIC DNA]</scope>
    <source>
        <strain evidence="3 4">NCTC11862</strain>
    </source>
</reference>
<dbReference type="PANTHER" id="PTHR43841">
    <property type="entry name" value="3-HYDROXYACYL-THIOESTER DEHYDRATASE HTDX-RELATED"/>
    <property type="match status" value="1"/>
</dbReference>
<dbReference type="PANTHER" id="PTHR43841:SF3">
    <property type="entry name" value="(3R)-HYDROXYACYL-ACP DEHYDRATASE SUBUNIT HADB"/>
    <property type="match status" value="1"/>
</dbReference>